<evidence type="ECO:0000313" key="7">
    <source>
        <dbReference type="EMBL" id="MFL2101633.1"/>
    </source>
</evidence>
<evidence type="ECO:0000256" key="5">
    <source>
        <dbReference type="ARBA" id="ARBA00023306"/>
    </source>
</evidence>
<evidence type="ECO:0000256" key="1">
    <source>
        <dbReference type="ARBA" id="ARBA00022490"/>
    </source>
</evidence>
<dbReference type="OrthoDB" id="389699at2"/>
<keyword evidence="3 6" id="KW-0133">Cell shape</keyword>
<protein>
    <recommendedName>
        <fullName evidence="6">Cell cycle protein GpsB</fullName>
    </recommendedName>
    <alternativeName>
        <fullName evidence="6">Guiding PBP1-shuttling protein</fullName>
    </alternativeName>
</protein>
<sequence length="105" mass="12247">MMDRELNQKEIVEKDFKTTMRGYNQTEVDEFLDVVIRDYESFQTEIAQLKSENDRLMNKLDELSKQAVAKPQGQSQNGSSVTNFDILKRLSNLERHVFGSKLDDE</sequence>
<evidence type="ECO:0000256" key="2">
    <source>
        <dbReference type="ARBA" id="ARBA00022618"/>
    </source>
</evidence>
<keyword evidence="10" id="KW-1185">Reference proteome</keyword>
<dbReference type="Pfam" id="PF05103">
    <property type="entry name" value="DivIVA"/>
    <property type="match status" value="1"/>
</dbReference>
<dbReference type="AlphaFoldDB" id="A0A5R9C204"/>
<feature type="coiled-coil region" evidence="6">
    <location>
        <begin position="32"/>
        <end position="66"/>
    </location>
</feature>
<dbReference type="Gene3D" id="6.10.250.660">
    <property type="match status" value="1"/>
</dbReference>
<comment type="subcellular location">
    <subcellularLocation>
        <location evidence="6">Cytoplasm</location>
    </subcellularLocation>
    <text evidence="6">Shuttles between the lateral wall and the division site in a cell cycle-dependent manner.</text>
</comment>
<name>A0A5R9C204_9LACT</name>
<evidence type="ECO:0000313" key="9">
    <source>
        <dbReference type="Proteomes" id="UP000307201"/>
    </source>
</evidence>
<dbReference type="STRING" id="191770.SAMN04488013_1038"/>
<dbReference type="Proteomes" id="UP001625374">
    <property type="component" value="Unassembled WGS sequence"/>
</dbReference>
<reference evidence="7 10" key="2">
    <citation type="submission" date="2024-08" db="EMBL/GenBank/DDBJ databases">
        <authorList>
            <person name="Arias E."/>
        </authorList>
    </citation>
    <scope>NUCLEOTIDE SEQUENCE [LARGE SCALE GENOMIC DNA]</scope>
    <source>
        <strain evidence="7 10">FAM 24106</strain>
    </source>
</reference>
<dbReference type="InterPro" id="IPR011229">
    <property type="entry name" value="Cell_cycle_GpsB"/>
</dbReference>
<keyword evidence="5 6" id="KW-0131">Cell cycle</keyword>
<evidence type="ECO:0000256" key="4">
    <source>
        <dbReference type="ARBA" id="ARBA00023054"/>
    </source>
</evidence>
<evidence type="ECO:0000256" key="6">
    <source>
        <dbReference type="HAMAP-Rule" id="MF_02011"/>
    </source>
</evidence>
<dbReference type="PANTHER" id="PTHR35794:SF1">
    <property type="entry name" value="CELL CYCLE PROTEIN GPSB"/>
    <property type="match status" value="1"/>
</dbReference>
<keyword evidence="4 6" id="KW-0175">Coiled coil</keyword>
<dbReference type="NCBIfam" id="NF010725">
    <property type="entry name" value="PRK14127.1"/>
    <property type="match status" value="1"/>
</dbReference>
<dbReference type="NCBIfam" id="TIGR03544">
    <property type="entry name" value="DivI1A_domain"/>
    <property type="match status" value="1"/>
</dbReference>
<evidence type="ECO:0000256" key="3">
    <source>
        <dbReference type="ARBA" id="ARBA00022960"/>
    </source>
</evidence>
<dbReference type="InterPro" id="IPR019933">
    <property type="entry name" value="DivIVA_domain"/>
</dbReference>
<dbReference type="EMBL" id="VBTE01000025">
    <property type="protein sequence ID" value="TLQ06751.1"/>
    <property type="molecule type" value="Genomic_DNA"/>
</dbReference>
<proteinExistence type="inferred from homology"/>
<keyword evidence="2 6" id="KW-0132">Cell division</keyword>
<keyword evidence="1 6" id="KW-0963">Cytoplasm</keyword>
<gene>
    <name evidence="6 8" type="primary">gpsB</name>
    <name evidence="7" type="ORF">ACEN37_00045</name>
    <name evidence="8" type="ORF">FEZ48_08590</name>
</gene>
<evidence type="ECO:0000313" key="10">
    <source>
        <dbReference type="Proteomes" id="UP001625374"/>
    </source>
</evidence>
<organism evidence="8 9">
    <name type="scientific">Marinilactibacillus psychrotolerans</name>
    <dbReference type="NCBI Taxonomy" id="191770"/>
    <lineage>
        <taxon>Bacteria</taxon>
        <taxon>Bacillati</taxon>
        <taxon>Bacillota</taxon>
        <taxon>Bacilli</taxon>
        <taxon>Lactobacillales</taxon>
        <taxon>Carnobacteriaceae</taxon>
        <taxon>Marinilactibacillus</taxon>
    </lineage>
</organism>
<dbReference type="GeneID" id="96910721"/>
<comment type="similarity">
    <text evidence="6">Belongs to the GpsB family.</text>
</comment>
<reference evidence="8 9" key="1">
    <citation type="submission" date="2019-05" db="EMBL/GenBank/DDBJ databases">
        <title>The metagenome of a microbial culture collection derived from dairy environment covers the genomic content of the human microbiome.</title>
        <authorList>
            <person name="Roder T."/>
            <person name="Wuthrich D."/>
            <person name="Sattari Z."/>
            <person name="Von Ah U."/>
            <person name="Bar C."/>
            <person name="Ronchi F."/>
            <person name="Macpherson A.J."/>
            <person name="Ganal-Vonarburg S.C."/>
            <person name="Bruggmann R."/>
            <person name="Vergeres G."/>
        </authorList>
    </citation>
    <scope>NUCLEOTIDE SEQUENCE [LARGE SCALE GENOMIC DNA]</scope>
    <source>
        <strain evidence="8 9">FAM 24235</strain>
    </source>
</reference>
<dbReference type="HAMAP" id="MF_02011">
    <property type="entry name" value="GpsB"/>
    <property type="match status" value="1"/>
</dbReference>
<dbReference type="RefSeq" id="WP_087059740.1">
    <property type="nucleotide sequence ID" value="NZ_BJVX01000003.1"/>
</dbReference>
<dbReference type="Proteomes" id="UP000307201">
    <property type="component" value="Unassembled WGS sequence"/>
</dbReference>
<comment type="function">
    <text evidence="6">Divisome component that associates with the complex late in its assembly, after the Z-ring is formed, and is dependent on DivIC and PBP2B for its recruitment to the divisome. Together with EzrA, is a key component of the system that regulates PBP1 localization during cell cycle progression. Its main role could be the removal of PBP1 from the cell pole after pole maturation is completed. Also contributes to the recruitment of PBP1 to the division complex. Not essential for septum formation.</text>
</comment>
<dbReference type="GO" id="GO:0051301">
    <property type="term" value="P:cell division"/>
    <property type="evidence" value="ECO:0007669"/>
    <property type="project" value="UniProtKB-UniRule"/>
</dbReference>
<accession>A0A5R9C204</accession>
<dbReference type="PIRSF" id="PIRSF029938">
    <property type="entry name" value="UCP029938"/>
    <property type="match status" value="1"/>
</dbReference>
<dbReference type="GO" id="GO:0005737">
    <property type="term" value="C:cytoplasm"/>
    <property type="evidence" value="ECO:0007669"/>
    <property type="project" value="UniProtKB-SubCell"/>
</dbReference>
<dbReference type="EMBL" id="JBGQQK010000001">
    <property type="protein sequence ID" value="MFL2101633.1"/>
    <property type="molecule type" value="Genomic_DNA"/>
</dbReference>
<dbReference type="GO" id="GO:0008360">
    <property type="term" value="P:regulation of cell shape"/>
    <property type="evidence" value="ECO:0007669"/>
    <property type="project" value="UniProtKB-UniRule"/>
</dbReference>
<dbReference type="InterPro" id="IPR007793">
    <property type="entry name" value="DivIVA_fam"/>
</dbReference>
<dbReference type="PANTHER" id="PTHR35794">
    <property type="entry name" value="CELL DIVISION PROTEIN DIVIVA"/>
    <property type="match status" value="1"/>
</dbReference>
<comment type="caution">
    <text evidence="8">The sequence shown here is derived from an EMBL/GenBank/DDBJ whole genome shotgun (WGS) entry which is preliminary data.</text>
</comment>
<comment type="subunit">
    <text evidence="6">Forms polymers through the coiled coil domains. Interacts with PBP1, MreC and EzrA.</text>
</comment>
<evidence type="ECO:0000313" key="8">
    <source>
        <dbReference type="EMBL" id="TLQ06751.1"/>
    </source>
</evidence>